<name>A0ABR4Z8C5_9NOCA</name>
<reference evidence="2 3" key="1">
    <citation type="journal article" date="2014" name="Int. J. Syst. Evol. Microbiol.">
        <title>Nocardia vulneris sp. nov., isolated from wounds of human patients in North America.</title>
        <authorList>
            <person name="Lasker B.A."/>
            <person name="Bell M."/>
            <person name="Klenk H.P."/>
            <person name="Sproer C."/>
            <person name="Schumann C."/>
            <person name="Schumann P."/>
            <person name="Brown J.M."/>
        </authorList>
    </citation>
    <scope>NUCLEOTIDE SEQUENCE [LARGE SCALE GENOMIC DNA]</scope>
    <source>
        <strain evidence="2 3">W9851</strain>
    </source>
</reference>
<keyword evidence="3" id="KW-1185">Reference proteome</keyword>
<gene>
    <name evidence="2" type="ORF">FG87_31405</name>
</gene>
<comment type="caution">
    <text evidence="2">The sequence shown here is derived from an EMBL/GenBank/DDBJ whole genome shotgun (WGS) entry which is preliminary data.</text>
</comment>
<keyword evidence="1" id="KW-0472">Membrane</keyword>
<evidence type="ECO:0000313" key="3">
    <source>
        <dbReference type="Proteomes" id="UP000031364"/>
    </source>
</evidence>
<keyword evidence="1" id="KW-0812">Transmembrane</keyword>
<feature type="transmembrane region" description="Helical" evidence="1">
    <location>
        <begin position="20"/>
        <end position="41"/>
    </location>
</feature>
<dbReference type="EMBL" id="JNFP01000046">
    <property type="protein sequence ID" value="KIA61394.1"/>
    <property type="molecule type" value="Genomic_DNA"/>
</dbReference>
<feature type="transmembrane region" description="Helical" evidence="1">
    <location>
        <begin position="83"/>
        <end position="106"/>
    </location>
</feature>
<accession>A0ABR4Z8C5</accession>
<protein>
    <recommendedName>
        <fullName evidence="4">CAAX protease</fullName>
    </recommendedName>
</protein>
<evidence type="ECO:0000256" key="1">
    <source>
        <dbReference type="SAM" id="Phobius"/>
    </source>
</evidence>
<sequence length="122" mass="13349">MTGFALHSVAHIYLWHQTPIAVRICGIFADVVGFVVLALIVRRHPWAAVLLAHFGSSVALSLIVIHIPFYWGPFSQPWYLGEIALPYWLSLVAGVAGGLIATAIGISAHLRARDRKDAELPQ</sequence>
<keyword evidence="1" id="KW-1133">Transmembrane helix</keyword>
<evidence type="ECO:0000313" key="2">
    <source>
        <dbReference type="EMBL" id="KIA61394.1"/>
    </source>
</evidence>
<evidence type="ECO:0008006" key="4">
    <source>
        <dbReference type="Google" id="ProtNLM"/>
    </source>
</evidence>
<organism evidence="2 3">
    <name type="scientific">Nocardia vulneris</name>
    <dbReference type="NCBI Taxonomy" id="1141657"/>
    <lineage>
        <taxon>Bacteria</taxon>
        <taxon>Bacillati</taxon>
        <taxon>Actinomycetota</taxon>
        <taxon>Actinomycetes</taxon>
        <taxon>Mycobacteriales</taxon>
        <taxon>Nocardiaceae</taxon>
        <taxon>Nocardia</taxon>
    </lineage>
</organism>
<feature type="transmembrane region" description="Helical" evidence="1">
    <location>
        <begin position="48"/>
        <end position="71"/>
    </location>
</feature>
<dbReference type="Proteomes" id="UP000031364">
    <property type="component" value="Unassembled WGS sequence"/>
</dbReference>
<proteinExistence type="predicted"/>